<dbReference type="CDD" id="cd05466">
    <property type="entry name" value="PBP2_LTTR_substrate"/>
    <property type="match status" value="1"/>
</dbReference>
<dbReference type="PROSITE" id="PS50931">
    <property type="entry name" value="HTH_LYSR"/>
    <property type="match status" value="1"/>
</dbReference>
<dbReference type="GO" id="GO:0003677">
    <property type="term" value="F:DNA binding"/>
    <property type="evidence" value="ECO:0007669"/>
    <property type="project" value="UniProtKB-KW"/>
</dbReference>
<feature type="domain" description="HTH lysR-type" evidence="5">
    <location>
        <begin position="1"/>
        <end position="59"/>
    </location>
</feature>
<proteinExistence type="inferred from homology"/>
<keyword evidence="3" id="KW-0238">DNA-binding</keyword>
<dbReference type="GO" id="GO:0003700">
    <property type="term" value="F:DNA-binding transcription factor activity"/>
    <property type="evidence" value="ECO:0007669"/>
    <property type="project" value="InterPro"/>
</dbReference>
<dbReference type="InterPro" id="IPR036388">
    <property type="entry name" value="WH-like_DNA-bd_sf"/>
</dbReference>
<keyword evidence="4" id="KW-0804">Transcription</keyword>
<keyword evidence="2" id="KW-0805">Transcription regulation</keyword>
<dbReference type="GO" id="GO:0005829">
    <property type="term" value="C:cytosol"/>
    <property type="evidence" value="ECO:0007669"/>
    <property type="project" value="TreeGrafter"/>
</dbReference>
<gene>
    <name evidence="6" type="ORF">E2980_22655</name>
</gene>
<dbReference type="Pfam" id="PF03466">
    <property type="entry name" value="LysR_substrate"/>
    <property type="match status" value="1"/>
</dbReference>
<evidence type="ECO:0000256" key="4">
    <source>
        <dbReference type="ARBA" id="ARBA00023163"/>
    </source>
</evidence>
<dbReference type="Gene3D" id="1.10.10.10">
    <property type="entry name" value="Winged helix-like DNA-binding domain superfamily/Winged helix DNA-binding domain"/>
    <property type="match status" value="1"/>
</dbReference>
<dbReference type="PANTHER" id="PTHR30419">
    <property type="entry name" value="HTH-TYPE TRANSCRIPTIONAL REGULATOR YBHD"/>
    <property type="match status" value="1"/>
</dbReference>
<evidence type="ECO:0000259" key="5">
    <source>
        <dbReference type="PROSITE" id="PS50931"/>
    </source>
</evidence>
<dbReference type="AlphaFoldDB" id="A0A4Y8LPB3"/>
<organism evidence="6 7">
    <name type="scientific">Cohnella luojiensis</name>
    <dbReference type="NCBI Taxonomy" id="652876"/>
    <lineage>
        <taxon>Bacteria</taxon>
        <taxon>Bacillati</taxon>
        <taxon>Bacillota</taxon>
        <taxon>Bacilli</taxon>
        <taxon>Bacillales</taxon>
        <taxon>Paenibacillaceae</taxon>
        <taxon>Cohnella</taxon>
    </lineage>
</organism>
<dbReference type="EMBL" id="SOMN01000054">
    <property type="protein sequence ID" value="TFE19618.1"/>
    <property type="molecule type" value="Genomic_DNA"/>
</dbReference>
<comment type="similarity">
    <text evidence="1">Belongs to the LysR transcriptional regulatory family.</text>
</comment>
<dbReference type="InterPro" id="IPR036390">
    <property type="entry name" value="WH_DNA-bd_sf"/>
</dbReference>
<dbReference type="PANTHER" id="PTHR30419:SF24">
    <property type="entry name" value="HTH-TYPE TRANSCRIPTIONAL REGULATOR CZCR"/>
    <property type="match status" value="1"/>
</dbReference>
<accession>A0A4Y8LPB3</accession>
<comment type="caution">
    <text evidence="6">The sequence shown here is derived from an EMBL/GenBank/DDBJ whole genome shotgun (WGS) entry which is preliminary data.</text>
</comment>
<dbReference type="SUPFAM" id="SSF53850">
    <property type="entry name" value="Periplasmic binding protein-like II"/>
    <property type="match status" value="1"/>
</dbReference>
<dbReference type="PRINTS" id="PR00039">
    <property type="entry name" value="HTHLYSR"/>
</dbReference>
<dbReference type="Pfam" id="PF00126">
    <property type="entry name" value="HTH_1"/>
    <property type="match status" value="1"/>
</dbReference>
<reference evidence="6 7" key="1">
    <citation type="submission" date="2019-03" db="EMBL/GenBank/DDBJ databases">
        <title>Cohnella endophytica sp. nov., a novel endophytic bacterium isolated from bark of Sonneratia apetala.</title>
        <authorList>
            <person name="Tuo L."/>
        </authorList>
    </citation>
    <scope>NUCLEOTIDE SEQUENCE [LARGE SCALE GENOMIC DNA]</scope>
    <source>
        <strain evidence="6 7">CCTCC AB 208254</strain>
    </source>
</reference>
<evidence type="ECO:0000313" key="6">
    <source>
        <dbReference type="EMBL" id="TFE19618.1"/>
    </source>
</evidence>
<evidence type="ECO:0000256" key="1">
    <source>
        <dbReference type="ARBA" id="ARBA00009437"/>
    </source>
</evidence>
<dbReference type="InterPro" id="IPR005119">
    <property type="entry name" value="LysR_subst-bd"/>
</dbReference>
<dbReference type="RefSeq" id="WP_135154520.1">
    <property type="nucleotide sequence ID" value="NZ_SOMN01000054.1"/>
</dbReference>
<evidence type="ECO:0000256" key="2">
    <source>
        <dbReference type="ARBA" id="ARBA00023015"/>
    </source>
</evidence>
<dbReference type="OrthoDB" id="63123at2"/>
<dbReference type="InterPro" id="IPR050950">
    <property type="entry name" value="HTH-type_LysR_regulators"/>
</dbReference>
<dbReference type="InterPro" id="IPR000847">
    <property type="entry name" value="LysR_HTH_N"/>
</dbReference>
<name>A0A4Y8LPB3_9BACL</name>
<protein>
    <submittedName>
        <fullName evidence="6">LysR family transcriptional regulator</fullName>
    </submittedName>
</protein>
<keyword evidence="7" id="KW-1185">Reference proteome</keyword>
<dbReference type="SUPFAM" id="SSF46785">
    <property type="entry name" value="Winged helix' DNA-binding domain"/>
    <property type="match status" value="1"/>
</dbReference>
<evidence type="ECO:0000313" key="7">
    <source>
        <dbReference type="Proteomes" id="UP000297900"/>
    </source>
</evidence>
<evidence type="ECO:0000256" key="3">
    <source>
        <dbReference type="ARBA" id="ARBA00023125"/>
    </source>
</evidence>
<sequence length="300" mass="34001">MNRGLMQLIVKISDTRNFIKAGKELYMTQPAVSRAVTALEAELGVKLIARDRRYGVHFTDIGERILGVFKEILTYFERIDQEIAREKGLDTGIVRIGFFPLASSYFIPKIISSIAEKYPKIEFTLHEGTIAEIKERLESREVDVGLIVPSGHHDELITFPLYREEIYTVFKENHPLAAKSVIQAGDLMGQPLIICKDGCKPPVMDWFEQSGKQPQIKYVLNNYMTTLNMVQEGLGIGIMSELSTMNLPPNVILRKLDPKWHREIHLAVSSLKDSPIAVQLFIRTALQLFESRSGSEVNLQ</sequence>
<dbReference type="Gene3D" id="3.40.190.290">
    <property type="match status" value="1"/>
</dbReference>
<dbReference type="Proteomes" id="UP000297900">
    <property type="component" value="Unassembled WGS sequence"/>
</dbReference>